<evidence type="ECO:0000256" key="4">
    <source>
        <dbReference type="ARBA" id="ARBA00023204"/>
    </source>
</evidence>
<dbReference type="GO" id="GO:0006303">
    <property type="term" value="P:double-strand break repair via nonhomologous end joining"/>
    <property type="evidence" value="ECO:0000318"/>
    <property type="project" value="GO_Central"/>
</dbReference>
<reference evidence="10" key="2">
    <citation type="submission" date="2021-01" db="UniProtKB">
        <authorList>
            <consortium name="EnsemblMetazoa"/>
        </authorList>
    </citation>
    <scope>IDENTIFICATION</scope>
</reference>
<dbReference type="Gene3D" id="1.10.287.450">
    <property type="entry name" value="Helix hairpin bin"/>
    <property type="match status" value="1"/>
</dbReference>
<dbReference type="EnsemblMetazoa" id="XM_001187188">
    <property type="protein sequence ID" value="XP_001187188"/>
    <property type="gene ID" value="LOC754820"/>
</dbReference>
<dbReference type="PANTHER" id="PTHR32235">
    <property type="entry name" value="NON-HOMOLOGOUS END-JOINING FACTOR 1"/>
    <property type="match status" value="1"/>
</dbReference>
<dbReference type="GeneID" id="754820"/>
<dbReference type="OrthoDB" id="2155935at2759"/>
<keyword evidence="4" id="KW-0234">DNA repair</keyword>
<dbReference type="InterPro" id="IPR052287">
    <property type="entry name" value="NHEJ_factor"/>
</dbReference>
<evidence type="ECO:0000256" key="1">
    <source>
        <dbReference type="ARBA" id="ARBA00004123"/>
    </source>
</evidence>
<keyword evidence="5" id="KW-0539">Nucleus</keyword>
<accession>A0A7M7G3W9</accession>
<proteinExistence type="inferred from homology"/>
<comment type="similarity">
    <text evidence="6">Belongs to the XRCC4-XLF family. XLF subfamily.</text>
</comment>
<dbReference type="InterPro" id="IPR015381">
    <property type="entry name" value="XLF-like_N"/>
</dbReference>
<organism evidence="10 11">
    <name type="scientific">Strongylocentrotus purpuratus</name>
    <name type="common">Purple sea urchin</name>
    <dbReference type="NCBI Taxonomy" id="7668"/>
    <lineage>
        <taxon>Eukaryota</taxon>
        <taxon>Metazoa</taxon>
        <taxon>Echinodermata</taxon>
        <taxon>Eleutherozoa</taxon>
        <taxon>Echinozoa</taxon>
        <taxon>Echinoidea</taxon>
        <taxon>Euechinoidea</taxon>
        <taxon>Echinacea</taxon>
        <taxon>Camarodonta</taxon>
        <taxon>Echinidea</taxon>
        <taxon>Strongylocentrotidae</taxon>
        <taxon>Strongylocentrotus</taxon>
    </lineage>
</organism>
<dbReference type="KEGG" id="spu:754820"/>
<dbReference type="FunCoup" id="A0A7M7G3W9">
    <property type="interactions" value="379"/>
</dbReference>
<dbReference type="Gene3D" id="2.170.210.10">
    <property type="entry name" value="DNA double-strand break repair and VJ recombination XRCC4, N-terminal"/>
    <property type="match status" value="1"/>
</dbReference>
<dbReference type="AlphaFoldDB" id="A0A7M7G3W9"/>
<evidence type="ECO:0000256" key="3">
    <source>
        <dbReference type="ARBA" id="ARBA00023125"/>
    </source>
</evidence>
<evidence type="ECO:0000313" key="11">
    <source>
        <dbReference type="Proteomes" id="UP000007110"/>
    </source>
</evidence>
<dbReference type="Pfam" id="PF09302">
    <property type="entry name" value="XLF"/>
    <property type="match status" value="1"/>
</dbReference>
<evidence type="ECO:0000256" key="8">
    <source>
        <dbReference type="SAM" id="MobiDB-lite"/>
    </source>
</evidence>
<comment type="subcellular location">
    <subcellularLocation>
        <location evidence="1">Nucleus</location>
    </subcellularLocation>
</comment>
<dbReference type="GO" id="GO:0032807">
    <property type="term" value="C:DNA ligase IV complex"/>
    <property type="evidence" value="ECO:0000318"/>
    <property type="project" value="GO_Central"/>
</dbReference>
<dbReference type="InterPro" id="IPR038051">
    <property type="entry name" value="XRCC4-like_N_sf"/>
</dbReference>
<evidence type="ECO:0000259" key="9">
    <source>
        <dbReference type="Pfam" id="PF09302"/>
    </source>
</evidence>
<dbReference type="PANTHER" id="PTHR32235:SF1">
    <property type="entry name" value="NON-HOMOLOGOUS END-JOINING FACTOR 1"/>
    <property type="match status" value="1"/>
</dbReference>
<keyword evidence="11" id="KW-1185">Reference proteome</keyword>
<feature type="compositionally biased region" description="Low complexity" evidence="8">
    <location>
        <begin position="286"/>
        <end position="304"/>
    </location>
</feature>
<dbReference type="Proteomes" id="UP000007110">
    <property type="component" value="Unassembled WGS sequence"/>
</dbReference>
<feature type="domain" description="XLF-like N-terminal" evidence="9">
    <location>
        <begin position="21"/>
        <end position="134"/>
    </location>
</feature>
<keyword evidence="3" id="KW-0238">DNA-binding</keyword>
<reference evidence="11" key="1">
    <citation type="submission" date="2015-02" db="EMBL/GenBank/DDBJ databases">
        <title>Genome sequencing for Strongylocentrotus purpuratus.</title>
        <authorList>
            <person name="Murali S."/>
            <person name="Liu Y."/>
            <person name="Vee V."/>
            <person name="English A."/>
            <person name="Wang M."/>
            <person name="Skinner E."/>
            <person name="Han Y."/>
            <person name="Muzny D.M."/>
            <person name="Worley K.C."/>
            <person name="Gibbs R.A."/>
        </authorList>
    </citation>
    <scope>NUCLEOTIDE SEQUENCE</scope>
</reference>
<evidence type="ECO:0000313" key="10">
    <source>
        <dbReference type="EnsemblMetazoa" id="XP_001187188"/>
    </source>
</evidence>
<evidence type="ECO:0000256" key="7">
    <source>
        <dbReference type="ARBA" id="ARBA00044529"/>
    </source>
</evidence>
<dbReference type="RefSeq" id="XP_001187188.2">
    <property type="nucleotide sequence ID" value="XM_001187188.4"/>
</dbReference>
<feature type="region of interest" description="Disordered" evidence="8">
    <location>
        <begin position="240"/>
        <end position="315"/>
    </location>
</feature>
<sequence>MMSENILEWRRRWTPDLMAAPWLPFTIEGSSLLVKSLFTQTSFTVLVYDYTTMWIELGDKKAVLETAKVCNPSVEAPLGELLQHLNDLLQGVQQSAKYSLKYKEDDGMREHLKIHLTSKLPQGVPFKWTLSLSKATDEMAASHLTNPLLILVSELMRREKELYRLMKKKDDEIEDYQMAGAKVSRKSKLTPVFDGTSFNQDMINSKAFRTENESSGERAFSGQGQGLYKEVMVTRAWLKRPSDTDEVSDNDDMPHDADPSIGDAGPTRTTRLPGSLVGDVFSDTLSPVKSSPSKSPMKQSPGPSAQDNELNRREALEKRLAEEKAKLQTKKKKKKLF</sequence>
<evidence type="ECO:0000256" key="6">
    <source>
        <dbReference type="ARBA" id="ARBA00025747"/>
    </source>
</evidence>
<dbReference type="FunFam" id="1.10.287.450:FF:000003">
    <property type="entry name" value="Non-homologous end-joining factor 1"/>
    <property type="match status" value="1"/>
</dbReference>
<protein>
    <recommendedName>
        <fullName evidence="7">Non-homologous end-joining factor 1</fullName>
    </recommendedName>
</protein>
<dbReference type="GO" id="GO:0045027">
    <property type="term" value="F:DNA end binding"/>
    <property type="evidence" value="ECO:0000318"/>
    <property type="project" value="GO_Central"/>
</dbReference>
<evidence type="ECO:0000256" key="2">
    <source>
        <dbReference type="ARBA" id="ARBA00022763"/>
    </source>
</evidence>
<evidence type="ECO:0000256" key="5">
    <source>
        <dbReference type="ARBA" id="ARBA00023242"/>
    </source>
</evidence>
<dbReference type="CDD" id="cd22285">
    <property type="entry name" value="HD_XLF_N"/>
    <property type="match status" value="1"/>
</dbReference>
<dbReference type="InParanoid" id="A0A7M7G3W9"/>
<name>A0A7M7G3W9_STRPU</name>
<dbReference type="FunFam" id="2.170.210.10:FF:000001">
    <property type="entry name" value="Non-homologous end-joining factor 1"/>
    <property type="match status" value="1"/>
</dbReference>
<keyword evidence="2" id="KW-0227">DNA damage</keyword>
<dbReference type="OMA" id="SAELEWR"/>